<dbReference type="Proteomes" id="UP000594905">
    <property type="component" value="Chromosome"/>
</dbReference>
<feature type="compositionally biased region" description="Acidic residues" evidence="5">
    <location>
        <begin position="1477"/>
        <end position="1487"/>
    </location>
</feature>
<feature type="compositionally biased region" description="Basic and acidic residues" evidence="5">
    <location>
        <begin position="1336"/>
        <end position="1365"/>
    </location>
</feature>
<dbReference type="KEGG" id="cmin:NCTC10288_02162"/>
<feature type="compositionally biased region" description="Acidic residues" evidence="5">
    <location>
        <begin position="1408"/>
        <end position="1417"/>
    </location>
</feature>
<feature type="compositionally biased region" description="Acidic residues" evidence="5">
    <location>
        <begin position="857"/>
        <end position="874"/>
    </location>
</feature>
<proteinExistence type="predicted"/>
<feature type="compositionally biased region" description="Acidic residues" evidence="5">
    <location>
        <begin position="1518"/>
        <end position="1527"/>
    </location>
</feature>
<feature type="compositionally biased region" description="Acidic residues" evidence="5">
    <location>
        <begin position="1264"/>
        <end position="1274"/>
    </location>
</feature>
<feature type="compositionally biased region" description="Basic and acidic residues" evidence="5">
    <location>
        <begin position="1616"/>
        <end position="1628"/>
    </location>
</feature>
<feature type="compositionally biased region" description="Basic and acidic residues" evidence="5">
    <location>
        <begin position="1493"/>
        <end position="1505"/>
    </location>
</feature>
<feature type="compositionally biased region" description="Acidic residues" evidence="5">
    <location>
        <begin position="983"/>
        <end position="996"/>
    </location>
</feature>
<dbReference type="GO" id="GO:0005509">
    <property type="term" value="F:calcium ion binding"/>
    <property type="evidence" value="ECO:0007669"/>
    <property type="project" value="InterPro"/>
</dbReference>
<evidence type="ECO:0000256" key="5">
    <source>
        <dbReference type="SAM" id="MobiDB-lite"/>
    </source>
</evidence>
<feature type="compositionally biased region" description="Basic and acidic residues" evidence="5">
    <location>
        <begin position="1453"/>
        <end position="1476"/>
    </location>
</feature>
<feature type="compositionally biased region" description="Acidic residues" evidence="5">
    <location>
        <begin position="1243"/>
        <end position="1252"/>
    </location>
</feature>
<feature type="compositionally biased region" description="Basic and acidic residues" evidence="5">
    <location>
        <begin position="1280"/>
        <end position="1290"/>
    </location>
</feature>
<keyword evidence="11" id="KW-1185">Reference proteome</keyword>
<dbReference type="InterPro" id="IPR053180">
    <property type="entry name" value="Ca-binding_acidic-repeat"/>
</dbReference>
<accession>A0A2X4RG89</accession>
<feature type="compositionally biased region" description="Basic and acidic residues" evidence="5">
    <location>
        <begin position="1253"/>
        <end position="1263"/>
    </location>
</feature>
<feature type="compositionally biased region" description="Acidic residues" evidence="5">
    <location>
        <begin position="1137"/>
        <end position="1151"/>
    </location>
</feature>
<dbReference type="GeneID" id="77100418"/>
<evidence type="ECO:0000256" key="1">
    <source>
        <dbReference type="ARBA" id="ARBA00004613"/>
    </source>
</evidence>
<evidence type="ECO:0000256" key="2">
    <source>
        <dbReference type="ARBA" id="ARBA00022525"/>
    </source>
</evidence>
<feature type="compositionally biased region" description="Basic and acidic residues" evidence="5">
    <location>
        <begin position="908"/>
        <end position="930"/>
    </location>
</feature>
<feature type="signal peptide" evidence="6">
    <location>
        <begin position="1"/>
        <end position="33"/>
    </location>
</feature>
<feature type="compositionally biased region" description="Basic and acidic residues" evidence="5">
    <location>
        <begin position="1656"/>
        <end position="1683"/>
    </location>
</feature>
<feature type="compositionally biased region" description="Acidic residues" evidence="5">
    <location>
        <begin position="894"/>
        <end position="907"/>
    </location>
</feature>
<dbReference type="Pfam" id="PF18884">
    <property type="entry name" value="TSP3_bac"/>
    <property type="match status" value="10"/>
</dbReference>
<sequence length="1808" mass="190273">MNMKSFNRAARRRGTSIAAAALSVALVAPFVHPVVSPQSAAEAQAQTSGTVAATPATDPSKLIEADGIANGYVDSRTDMTNAFATLSGVIGLKETSASTSLIGTMGVNDATVYMQFKDVDGTISPIYTAKSHQLGSAAGNYVFDLRAKDEDGNLLSHPDSPVPGGEYSFVDANGKPHLFRAERGQEYRLWVDSPLENEETGNDLGYVRQAGGGVPGAWAPVTQGTANGAFYLEGTNMQRTGVFLEERAPSVSENSYMVSPEFSMDKLGYEKPAAGMTPYTFTGRVWSDAEGGPDRNETGPLYKWDGDQPIEGAKVYASVLSDDGIKEYDRLAIADMPYREQAAATKAMIENMRANGKEPILKTVGAETDAEGRYTIRMGQIVEDRPAKYTYIWAENDGKVLNSFGGFPTPVFQKVNGNAGENPNWGGDVGIPSFAKQRWYNINFAEVQADIANLDIVNYDSYLNPADLPEGINNLEPAKVKLTGALPFSGENKIRWIGPNGKQIGEDCAVDTLADADKCSLPPRDFKNPGTYVAQLVNAYDVVVGQDSFIAVESVRNNGDYEPVYEDTTAPIGEKTKVAPPKDKDQDLPAGTTYEKVGQVTDPEGNKVDFPEWITVNDDGSIDVEPPADAKPGDYTVPVLVTYPDGSRETIEATVKVADPEKTNGQIDPAYKETAVKPGESVDIEKPTFTDNDGKDATAPNGTKFEKGEGAPDGVTVNDDGSIKFDAPKDAKPGDVIEIPVKVTYPDGSEDTAKAKVVVAEPDQVVDINVDAIPDKKVQRGEEVNIPVKASKGAEVSVENLPDFLQYDDAKKAIVGTVPADAELKTWEDIKVTAKNGVATDTDSFNLTVTERMIADPDTDGDGIPDSQDPDIDGDGVNNSDEKAAGTDPYNPDTDGDGTNDGDEDTDGDGKPNKDESNPDEDKITDKDGDGIPDIIDRDDEDGPKGDKDDDGIINAEDPDADGDGVSNDDEKEAGLDPLNPDTDGDGTNDGDEDTDGDGKKNKDESEVPEGKVEDKDGDGLGDTEVTDKDPEDGEADITDGPLTNDTDGDGKPDAVDPDIDNDGVNNSDEKAAGTDPYNPDTDGDGTNDGDEDTDGDGKPNKDESNPDEDKITDKDGDGIPDIIDRDDEDGPKGDKDGDDIINAEDPDADGDGVSNADEKEAGLDPLNPDTDGDGTEDGDEDTDGDGKKNKDESEVPEGKVEDKDGDGLGDTEVTDKDPKDGKADITDGLEKPSEDDKKDSDGDGLTDDEEKELGTDPNKADTDNDGIDDGDEVDGSKNPFDKDGNKVADGENGAPTDPTKPDTDGDGANDGSEVNNKDKDGNPAPTDPNDPNSKPGEDDQKDTDGDGLPDDKEKELGTDPNKADTDDDGINDGDEVDGSKNPFDKDGNKVADGENGAPTDPTKADSDGDGTNDGDEVTGSKNDGKPTDPNDADSKPDEPAKPSEPGEDDQKDSDGDGLPDKQEKELGTDPNKADTDNDGIDDGDEVDGSKNPFDKDGNKVKPGEKGAPTDPTKADTDGDGTNDGDEVTGSKNKGKPTDPNDPNSKPKKPMIPGLPWGPSWPVPPTKPGDDNEGKDSDGDGLTDDQEKELGTDPNKADTDGDGIKDGAEVDGSENPFDKDGNKVEDGKPGAPTDPTNPDSDGDGTEDGDEVTGSKNDGKPTDPNDADSKPGKPADADDQKPGEEPGEGGLSSNLSERCINTGLGIGLPLLFLIPVGLASQMNIPGLSDFLAPINKQIQDLNMRLQQQTNTFNGPLAKQMAGIDAQLKRFGADYHQAAGAVALIAAGALAIGLLADACAPGADEEGSSK</sequence>
<evidence type="ECO:0000313" key="10">
    <source>
        <dbReference type="Proteomes" id="UP000249264"/>
    </source>
</evidence>
<evidence type="ECO:0000313" key="11">
    <source>
        <dbReference type="Proteomes" id="UP000594905"/>
    </source>
</evidence>
<feature type="compositionally biased region" description="Acidic residues" evidence="5">
    <location>
        <begin position="1082"/>
        <end position="1095"/>
    </location>
</feature>
<dbReference type="InterPro" id="IPR013783">
    <property type="entry name" value="Ig-like_fold"/>
</dbReference>
<protein>
    <submittedName>
        <fullName evidence="9">Cell surface protein</fullName>
    </submittedName>
    <submittedName>
        <fullName evidence="8">YPDG domain-containing protein</fullName>
    </submittedName>
</protein>
<dbReference type="SUPFAM" id="SSF103647">
    <property type="entry name" value="TSP type-3 repeat"/>
    <property type="match status" value="2"/>
</dbReference>
<name>A0A2X4RG89_9CORY</name>
<evidence type="ECO:0000259" key="7">
    <source>
        <dbReference type="Pfam" id="PF18957"/>
    </source>
</evidence>
<feature type="compositionally biased region" description="Acidic residues" evidence="5">
    <location>
        <begin position="1640"/>
        <end position="1650"/>
    </location>
</feature>
<dbReference type="Gene3D" id="2.60.40.10">
    <property type="entry name" value="Immunoglobulins"/>
    <property type="match status" value="1"/>
</dbReference>
<keyword evidence="3 6" id="KW-0732">Signal</keyword>
<feature type="region of interest" description="Disordered" evidence="5">
    <location>
        <begin position="683"/>
        <end position="721"/>
    </location>
</feature>
<dbReference type="InterPro" id="IPR059100">
    <property type="entry name" value="TSP3_bac"/>
</dbReference>
<evidence type="ECO:0000256" key="3">
    <source>
        <dbReference type="ARBA" id="ARBA00022729"/>
    </source>
</evidence>
<feature type="region of interest" description="Disordered" evidence="5">
    <location>
        <begin position="617"/>
        <end position="637"/>
    </location>
</feature>
<feature type="domain" description="Long Rib" evidence="7">
    <location>
        <begin position="667"/>
        <end position="759"/>
    </location>
</feature>
<feature type="chain" id="PRO_5038727853" evidence="6">
    <location>
        <begin position="34"/>
        <end position="1808"/>
    </location>
</feature>
<dbReference type="InterPro" id="IPR044055">
    <property type="entry name" value="RibLong"/>
</dbReference>
<gene>
    <name evidence="9" type="primary">surA_3</name>
    <name evidence="8" type="ORF">I6G51_03710</name>
    <name evidence="9" type="ORF">NCTC10288_02162</name>
</gene>
<organism evidence="9 10">
    <name type="scientific">Corynebacterium minutissimum</name>
    <dbReference type="NCBI Taxonomy" id="38301"/>
    <lineage>
        <taxon>Bacteria</taxon>
        <taxon>Bacillati</taxon>
        <taxon>Actinomycetota</taxon>
        <taxon>Actinomycetes</taxon>
        <taxon>Mycobacteriales</taxon>
        <taxon>Corynebacteriaceae</taxon>
        <taxon>Corynebacterium</taxon>
    </lineage>
</organism>
<dbReference type="RefSeq" id="WP_170123409.1">
    <property type="nucleotide sequence ID" value="NZ_CP065689.1"/>
</dbReference>
<dbReference type="InterPro" id="IPR028974">
    <property type="entry name" value="TSP_type-3_rpt"/>
</dbReference>
<feature type="compositionally biased region" description="Basic and acidic residues" evidence="5">
    <location>
        <begin position="1588"/>
        <end position="1608"/>
    </location>
</feature>
<evidence type="ECO:0000256" key="6">
    <source>
        <dbReference type="SAM" id="SignalP"/>
    </source>
</evidence>
<reference evidence="9 10" key="1">
    <citation type="submission" date="2018-06" db="EMBL/GenBank/DDBJ databases">
        <authorList>
            <consortium name="Pathogen Informatics"/>
            <person name="Doyle S."/>
        </authorList>
    </citation>
    <scope>NUCLEOTIDE SEQUENCE [LARGE SCALE GENOMIC DNA]</scope>
    <source>
        <strain evidence="9 10">NCTC10288</strain>
    </source>
</reference>
<feature type="compositionally biased region" description="Basic and acidic residues" evidence="5">
    <location>
        <begin position="683"/>
        <end position="696"/>
    </location>
</feature>
<evidence type="ECO:0000313" key="9">
    <source>
        <dbReference type="EMBL" id="SQI00843.1"/>
    </source>
</evidence>
<keyword evidence="4" id="KW-0106">Calcium</keyword>
<feature type="compositionally biased region" description="Acidic residues" evidence="5">
    <location>
        <begin position="949"/>
        <end position="972"/>
    </location>
</feature>
<feature type="compositionally biased region" description="Basic and acidic residues" evidence="5">
    <location>
        <begin position="1214"/>
        <end position="1242"/>
    </location>
</feature>
<feature type="compositionally biased region" description="Acidic residues" evidence="5">
    <location>
        <begin position="1171"/>
        <end position="1184"/>
    </location>
</feature>
<reference evidence="8 11" key="2">
    <citation type="submission" date="2020-12" db="EMBL/GenBank/DDBJ databases">
        <title>FDA dAtabase for Regulatory Grade micrObial Sequences (FDA-ARGOS): Supporting development and validation of Infectious Disease Dx tests.</title>
        <authorList>
            <person name="Sproer C."/>
            <person name="Gronow S."/>
            <person name="Severitt S."/>
            <person name="Schroder I."/>
            <person name="Tallon L."/>
            <person name="Sadzewicz L."/>
            <person name="Zhao X."/>
            <person name="Boylan J."/>
            <person name="Ott S."/>
            <person name="Bowen H."/>
            <person name="Vavikolanu K."/>
            <person name="Mehta A."/>
            <person name="Aluvathingal J."/>
            <person name="Nadendla S."/>
            <person name="Lowell S."/>
            <person name="Myers T."/>
            <person name="Yan Y."/>
            <person name="Sichtig H."/>
        </authorList>
    </citation>
    <scope>NUCLEOTIDE SEQUENCE [LARGE SCALE GENOMIC DNA]</scope>
    <source>
        <strain evidence="8 11">FDAARGOS_894</strain>
    </source>
</reference>
<comment type="subcellular location">
    <subcellularLocation>
        <location evidence="1">Secreted</location>
    </subcellularLocation>
</comment>
<feature type="compositionally biased region" description="Basic and acidic residues" evidence="5">
    <location>
        <begin position="1568"/>
        <end position="1578"/>
    </location>
</feature>
<dbReference type="EMBL" id="LS483460">
    <property type="protein sequence ID" value="SQI00843.1"/>
    <property type="molecule type" value="Genomic_DNA"/>
</dbReference>
<evidence type="ECO:0000256" key="4">
    <source>
        <dbReference type="ARBA" id="ARBA00022837"/>
    </source>
</evidence>
<feature type="compositionally biased region" description="Basic and acidic residues" evidence="5">
    <location>
        <begin position="1423"/>
        <end position="1442"/>
    </location>
</feature>
<evidence type="ECO:0000313" key="8">
    <source>
        <dbReference type="EMBL" id="QPS60315.1"/>
    </source>
</evidence>
<feature type="compositionally biased region" description="Basic and acidic residues" evidence="5">
    <location>
        <begin position="1185"/>
        <end position="1207"/>
    </location>
</feature>
<feature type="domain" description="Long Rib" evidence="7">
    <location>
        <begin position="560"/>
        <end position="657"/>
    </location>
</feature>
<dbReference type="Proteomes" id="UP000249264">
    <property type="component" value="Chromosome 1"/>
</dbReference>
<feature type="region of interest" description="Disordered" evidence="5">
    <location>
        <begin position="855"/>
        <end position="1693"/>
    </location>
</feature>
<dbReference type="PANTHER" id="PTHR37467">
    <property type="entry name" value="EXPORTED CALCIUM-BINDING GLYCOPROTEIN-RELATED"/>
    <property type="match status" value="1"/>
</dbReference>
<dbReference type="GO" id="GO:0005975">
    <property type="term" value="P:carbohydrate metabolic process"/>
    <property type="evidence" value="ECO:0007669"/>
    <property type="project" value="UniProtKB-ARBA"/>
</dbReference>
<dbReference type="NCBIfam" id="NF038186">
    <property type="entry name" value="YPDG_rpt"/>
    <property type="match status" value="2"/>
</dbReference>
<feature type="compositionally biased region" description="Basic and acidic residues" evidence="5">
    <location>
        <begin position="1383"/>
        <end position="1393"/>
    </location>
</feature>
<dbReference type="EMBL" id="CP065689">
    <property type="protein sequence ID" value="QPS60315.1"/>
    <property type="molecule type" value="Genomic_DNA"/>
</dbReference>
<feature type="compositionally biased region" description="Acidic residues" evidence="5">
    <location>
        <begin position="1366"/>
        <end position="1377"/>
    </location>
</feature>
<feature type="compositionally biased region" description="Basic and acidic residues" evidence="5">
    <location>
        <begin position="1096"/>
        <end position="1118"/>
    </location>
</feature>
<dbReference type="Pfam" id="PF18957">
    <property type="entry name" value="RibLong"/>
    <property type="match status" value="2"/>
</dbReference>
<dbReference type="PANTHER" id="PTHR37467:SF1">
    <property type="entry name" value="EXPORTED CALCIUM-BINDING GLYCOPROTEIN"/>
    <property type="match status" value="1"/>
</dbReference>
<feature type="compositionally biased region" description="Basic and acidic residues" evidence="5">
    <location>
        <begin position="997"/>
        <end position="1019"/>
    </location>
</feature>
<keyword evidence="2" id="KW-0964">Secreted</keyword>